<protein>
    <submittedName>
        <fullName evidence="2">Uncharacterized protein</fullName>
    </submittedName>
</protein>
<sequence>MLMSNGLARRALTYQTDTLLLLLLGTSIAKGSRQPFVMETVKDDDAAKLGLISGKHLLFDTSVIVSRKEQVLIFYMCNVAFMLHERGEC</sequence>
<feature type="signal peptide" evidence="1">
    <location>
        <begin position="1"/>
        <end position="31"/>
    </location>
</feature>
<reference evidence="2" key="1">
    <citation type="journal article" date="2009" name="PLoS Genet.">
        <title>Sequencing, mapping, and analysis of 27,455 maize full-length cDNAs.</title>
        <authorList>
            <person name="Soderlund C."/>
            <person name="Descour A."/>
            <person name="Kudrna D."/>
            <person name="Bomhoff M."/>
            <person name="Boyd L."/>
            <person name="Currie J."/>
            <person name="Angelova A."/>
            <person name="Collura K."/>
            <person name="Wissotski M."/>
            <person name="Ashley E."/>
            <person name="Morrow D."/>
            <person name="Fernandes J."/>
            <person name="Walbot V."/>
            <person name="Yu Y."/>
        </authorList>
    </citation>
    <scope>NUCLEOTIDE SEQUENCE</scope>
    <source>
        <strain evidence="2">B73</strain>
    </source>
</reference>
<evidence type="ECO:0000313" key="2">
    <source>
        <dbReference type="EMBL" id="ACN28982.1"/>
    </source>
</evidence>
<dbReference type="EMBL" id="BT064285">
    <property type="protein sequence ID" value="ACN28982.1"/>
    <property type="molecule type" value="mRNA"/>
</dbReference>
<organism evidence="2">
    <name type="scientific">Zea mays</name>
    <name type="common">Maize</name>
    <dbReference type="NCBI Taxonomy" id="4577"/>
    <lineage>
        <taxon>Eukaryota</taxon>
        <taxon>Viridiplantae</taxon>
        <taxon>Streptophyta</taxon>
        <taxon>Embryophyta</taxon>
        <taxon>Tracheophyta</taxon>
        <taxon>Spermatophyta</taxon>
        <taxon>Magnoliopsida</taxon>
        <taxon>Liliopsida</taxon>
        <taxon>Poales</taxon>
        <taxon>Poaceae</taxon>
        <taxon>PACMAD clade</taxon>
        <taxon>Panicoideae</taxon>
        <taxon>Andropogonodae</taxon>
        <taxon>Andropogoneae</taxon>
        <taxon>Tripsacinae</taxon>
        <taxon>Zea</taxon>
    </lineage>
</organism>
<keyword evidence="1" id="KW-0732">Signal</keyword>
<accession>C0P7L6</accession>
<evidence type="ECO:0000256" key="1">
    <source>
        <dbReference type="SAM" id="SignalP"/>
    </source>
</evidence>
<dbReference type="AlphaFoldDB" id="C0P7L6"/>
<proteinExistence type="evidence at transcript level"/>
<name>C0P7L6_MAIZE</name>
<feature type="chain" id="PRO_5002901360" evidence="1">
    <location>
        <begin position="32"/>
        <end position="89"/>
    </location>
</feature>